<protein>
    <submittedName>
        <fullName evidence="1">Uncharacterized protein</fullName>
    </submittedName>
</protein>
<dbReference type="PANTHER" id="PTHR47073:SF2">
    <property type="entry name" value="PROTEIN ANTI-SILENCING 1"/>
    <property type="match status" value="1"/>
</dbReference>
<dbReference type="GO" id="GO:0003723">
    <property type="term" value="F:RNA binding"/>
    <property type="evidence" value="ECO:0007669"/>
    <property type="project" value="TreeGrafter"/>
</dbReference>
<proteinExistence type="predicted"/>
<name>A0AAU9N843_9ASTR</name>
<dbReference type="Gene3D" id="2.30.30.490">
    <property type="match status" value="1"/>
</dbReference>
<gene>
    <name evidence="1" type="ORF">LVIROSA_LOCUS16009</name>
</gene>
<dbReference type="Proteomes" id="UP001157418">
    <property type="component" value="Unassembled WGS sequence"/>
</dbReference>
<reference evidence="1 2" key="1">
    <citation type="submission" date="2022-01" db="EMBL/GenBank/DDBJ databases">
        <authorList>
            <person name="Xiong W."/>
            <person name="Schranz E."/>
        </authorList>
    </citation>
    <scope>NUCLEOTIDE SEQUENCE [LARGE SCALE GENOMIC DNA]</scope>
</reference>
<sequence length="125" mass="14158">MWLGDTKILENEIPFASGKGVGLANINALEAIAGKCNVVCVSKDRRNPQRSDDELKATNFIFYRTFDVENCTISDKMDKRVGGIKIKYVFNALVGSLDTRFFLYQSLRRSVRISLKEQSQVRFGD</sequence>
<dbReference type="AlphaFoldDB" id="A0AAU9N843"/>
<dbReference type="EMBL" id="CAKMRJ010002508">
    <property type="protein sequence ID" value="CAH1429133.1"/>
    <property type="molecule type" value="Genomic_DNA"/>
</dbReference>
<evidence type="ECO:0000313" key="1">
    <source>
        <dbReference type="EMBL" id="CAH1429133.1"/>
    </source>
</evidence>
<accession>A0AAU9N843</accession>
<organism evidence="1 2">
    <name type="scientific">Lactuca virosa</name>
    <dbReference type="NCBI Taxonomy" id="75947"/>
    <lineage>
        <taxon>Eukaryota</taxon>
        <taxon>Viridiplantae</taxon>
        <taxon>Streptophyta</taxon>
        <taxon>Embryophyta</taxon>
        <taxon>Tracheophyta</taxon>
        <taxon>Spermatophyta</taxon>
        <taxon>Magnoliopsida</taxon>
        <taxon>eudicotyledons</taxon>
        <taxon>Gunneridae</taxon>
        <taxon>Pentapetalae</taxon>
        <taxon>asterids</taxon>
        <taxon>campanulids</taxon>
        <taxon>Asterales</taxon>
        <taxon>Asteraceae</taxon>
        <taxon>Cichorioideae</taxon>
        <taxon>Cichorieae</taxon>
        <taxon>Lactucinae</taxon>
        <taxon>Lactuca</taxon>
    </lineage>
</organism>
<keyword evidence="2" id="KW-1185">Reference proteome</keyword>
<dbReference type="PANTHER" id="PTHR47073">
    <property type="entry name" value="PROTEIN ANTI-SILENCING 1"/>
    <property type="match status" value="1"/>
</dbReference>
<dbReference type="InterPro" id="IPR043151">
    <property type="entry name" value="BAH_sf"/>
</dbReference>
<evidence type="ECO:0000313" key="2">
    <source>
        <dbReference type="Proteomes" id="UP001157418"/>
    </source>
</evidence>
<comment type="caution">
    <text evidence="1">The sequence shown here is derived from an EMBL/GenBank/DDBJ whole genome shotgun (WGS) entry which is preliminary data.</text>
</comment>